<gene>
    <name evidence="2" type="ORF">NDU88_003440</name>
</gene>
<accession>A0AAV7W6W9</accession>
<feature type="region of interest" description="Disordered" evidence="1">
    <location>
        <begin position="1"/>
        <end position="28"/>
    </location>
</feature>
<reference evidence="2" key="1">
    <citation type="journal article" date="2022" name="bioRxiv">
        <title>Sequencing and chromosome-scale assembly of the giantPleurodeles waltlgenome.</title>
        <authorList>
            <person name="Brown T."/>
            <person name="Elewa A."/>
            <person name="Iarovenko S."/>
            <person name="Subramanian E."/>
            <person name="Araus A.J."/>
            <person name="Petzold A."/>
            <person name="Susuki M."/>
            <person name="Suzuki K.-i.T."/>
            <person name="Hayashi T."/>
            <person name="Toyoda A."/>
            <person name="Oliveira C."/>
            <person name="Osipova E."/>
            <person name="Leigh N.D."/>
            <person name="Simon A."/>
            <person name="Yun M.H."/>
        </authorList>
    </citation>
    <scope>NUCLEOTIDE SEQUENCE</scope>
    <source>
        <strain evidence="2">20211129_DDA</strain>
        <tissue evidence="2">Liver</tissue>
    </source>
</reference>
<comment type="caution">
    <text evidence="2">The sequence shown here is derived from an EMBL/GenBank/DDBJ whole genome shotgun (WGS) entry which is preliminary data.</text>
</comment>
<evidence type="ECO:0000313" key="3">
    <source>
        <dbReference type="Proteomes" id="UP001066276"/>
    </source>
</evidence>
<proteinExistence type="predicted"/>
<evidence type="ECO:0000256" key="1">
    <source>
        <dbReference type="SAM" id="MobiDB-lite"/>
    </source>
</evidence>
<protein>
    <submittedName>
        <fullName evidence="2">Uncharacterized protein</fullName>
    </submittedName>
</protein>
<dbReference type="EMBL" id="JANPWB010000002">
    <property type="protein sequence ID" value="KAJ1208050.1"/>
    <property type="molecule type" value="Genomic_DNA"/>
</dbReference>
<sequence>MSKTVQRDRRCGGGEKKPDSVQVPRGDKKGMSVDDLQVICCVSFSVGNIPVVKATLGLKSFGKDMGIQADVVGDKTVMEFVTKLEEVGTAKSVERREDALRFIMKQTDAGLSAVNISGKMLGISFYSKYFYGYDPMEGVIANREPKDLRSAAEHPDIVRKKVKREKDLGRALRYFNYLPEPWFSLTRTNIVLISLSQKEQAFLWGYGRDRLNQYHFGLAG</sequence>
<dbReference type="AlphaFoldDB" id="A0AAV7W6W9"/>
<name>A0AAV7W6W9_PLEWA</name>
<evidence type="ECO:0000313" key="2">
    <source>
        <dbReference type="EMBL" id="KAJ1208050.1"/>
    </source>
</evidence>
<organism evidence="2 3">
    <name type="scientific">Pleurodeles waltl</name>
    <name type="common">Iberian ribbed newt</name>
    <dbReference type="NCBI Taxonomy" id="8319"/>
    <lineage>
        <taxon>Eukaryota</taxon>
        <taxon>Metazoa</taxon>
        <taxon>Chordata</taxon>
        <taxon>Craniata</taxon>
        <taxon>Vertebrata</taxon>
        <taxon>Euteleostomi</taxon>
        <taxon>Amphibia</taxon>
        <taxon>Batrachia</taxon>
        <taxon>Caudata</taxon>
        <taxon>Salamandroidea</taxon>
        <taxon>Salamandridae</taxon>
        <taxon>Pleurodelinae</taxon>
        <taxon>Pleurodeles</taxon>
    </lineage>
</organism>
<dbReference type="Proteomes" id="UP001066276">
    <property type="component" value="Chromosome 1_2"/>
</dbReference>
<keyword evidence="3" id="KW-1185">Reference proteome</keyword>